<name>A0ABV1KFJ8_9PSEU</name>
<feature type="domain" description="DUF2399" evidence="1">
    <location>
        <begin position="263"/>
        <end position="397"/>
    </location>
</feature>
<sequence length="403" mass="42945">MSADPRPLPAWLTDPALTRVWSTLHDRLAARGRTAEGRVRIAGLDRSERHSLAGLLGRPVVAATVTIDLADLDSGLRDRSGVGGLLEVVEAVTGRTVADRPGDRERRRAERAAPLETARALLGHAPWCDDWVAGVRRSGVLTRSRDPDAAVRRAAAVLARLPEPVSRTELAATAAGGAHALDDGRVTTALVLRALAIRCGQEPPSDAAGRRELWERFGVRVDLVSTTCLTLGLRCDGPAGSRLALAAEAGDPVHLTPWDLRRNRPSASHPVLVCENPRVLEAVAERYGGTVPMVCTSGQPSLVAHDLLVLLAADGPLHYHGDFDWPGIAIANRMVEQVGVVPWRMTAEDYACAAGTAQVPLAGDPVDPVWDAELGAAMRHHGVAVHEEAVLERLLGRLADHGP</sequence>
<feature type="domain" description="Conserved hypothetical protein CHP02679 N terminus" evidence="2">
    <location>
        <begin position="36"/>
        <end position="234"/>
    </location>
</feature>
<dbReference type="Pfam" id="PF09664">
    <property type="entry name" value="DUF2399"/>
    <property type="match status" value="1"/>
</dbReference>
<dbReference type="EMBL" id="JBEDNQ010000010">
    <property type="protein sequence ID" value="MEQ3553250.1"/>
    <property type="molecule type" value="Genomic_DNA"/>
</dbReference>
<protein>
    <submittedName>
        <fullName evidence="3">TIGR02679 family protein</fullName>
    </submittedName>
</protein>
<organism evidence="3 4">
    <name type="scientific">Pseudonocardia nematodicida</name>
    <dbReference type="NCBI Taxonomy" id="1206997"/>
    <lineage>
        <taxon>Bacteria</taxon>
        <taxon>Bacillati</taxon>
        <taxon>Actinomycetota</taxon>
        <taxon>Actinomycetes</taxon>
        <taxon>Pseudonocardiales</taxon>
        <taxon>Pseudonocardiaceae</taxon>
        <taxon>Pseudonocardia</taxon>
    </lineage>
</organism>
<dbReference type="Proteomes" id="UP001494902">
    <property type="component" value="Unassembled WGS sequence"/>
</dbReference>
<evidence type="ECO:0000313" key="3">
    <source>
        <dbReference type="EMBL" id="MEQ3553250.1"/>
    </source>
</evidence>
<keyword evidence="4" id="KW-1185">Reference proteome</keyword>
<evidence type="ECO:0000313" key="4">
    <source>
        <dbReference type="Proteomes" id="UP001494902"/>
    </source>
</evidence>
<dbReference type="InterPro" id="IPR024466">
    <property type="entry name" value="CHP02679_N"/>
</dbReference>
<proteinExistence type="predicted"/>
<gene>
    <name evidence="3" type="ORF">WIS52_22500</name>
</gene>
<dbReference type="RefSeq" id="WP_349300321.1">
    <property type="nucleotide sequence ID" value="NZ_JBEDNQ010000010.1"/>
</dbReference>
<dbReference type="NCBIfam" id="TIGR02679">
    <property type="entry name" value="TIGR02679 family protein"/>
    <property type="match status" value="1"/>
</dbReference>
<dbReference type="InterPro" id="IPR024465">
    <property type="entry name" value="DUF2399"/>
</dbReference>
<accession>A0ABV1KFJ8</accession>
<evidence type="ECO:0000259" key="2">
    <source>
        <dbReference type="Pfam" id="PF11796"/>
    </source>
</evidence>
<dbReference type="Pfam" id="PF11796">
    <property type="entry name" value="DUF3323"/>
    <property type="match status" value="1"/>
</dbReference>
<reference evidence="3 4" key="1">
    <citation type="submission" date="2024-03" db="EMBL/GenBank/DDBJ databases">
        <title>Draft genome sequence of Pseudonocardia nematodicida JCM 31783.</title>
        <authorList>
            <person name="Butdee W."/>
            <person name="Duangmal K."/>
        </authorList>
    </citation>
    <scope>NUCLEOTIDE SEQUENCE [LARGE SCALE GENOMIC DNA]</scope>
    <source>
        <strain evidence="3 4">JCM 31783</strain>
    </source>
</reference>
<dbReference type="InterPro" id="IPR013495">
    <property type="entry name" value="CHP02679"/>
</dbReference>
<evidence type="ECO:0000259" key="1">
    <source>
        <dbReference type="Pfam" id="PF09664"/>
    </source>
</evidence>
<comment type="caution">
    <text evidence="3">The sequence shown here is derived from an EMBL/GenBank/DDBJ whole genome shotgun (WGS) entry which is preliminary data.</text>
</comment>